<proteinExistence type="predicted"/>
<dbReference type="SUPFAM" id="SSF53850">
    <property type="entry name" value="Periplasmic binding protein-like II"/>
    <property type="match status" value="1"/>
</dbReference>
<dbReference type="AlphaFoldDB" id="X0XM84"/>
<feature type="non-terminal residue" evidence="1">
    <location>
        <position position="213"/>
    </location>
</feature>
<organism evidence="1">
    <name type="scientific">marine sediment metagenome</name>
    <dbReference type="NCBI Taxonomy" id="412755"/>
    <lineage>
        <taxon>unclassified sequences</taxon>
        <taxon>metagenomes</taxon>
        <taxon>ecological metagenomes</taxon>
    </lineage>
</organism>
<comment type="caution">
    <text evidence="1">The sequence shown here is derived from an EMBL/GenBank/DDBJ whole genome shotgun (WGS) entry which is preliminary data.</text>
</comment>
<gene>
    <name evidence="1" type="ORF">S01H1_63709</name>
</gene>
<dbReference type="EMBL" id="BARS01041950">
    <property type="protein sequence ID" value="GAG37773.1"/>
    <property type="molecule type" value="Genomic_DNA"/>
</dbReference>
<accession>X0XM84</accession>
<dbReference type="Gene3D" id="3.40.190.10">
    <property type="entry name" value="Periplasmic binding protein-like II"/>
    <property type="match status" value="1"/>
</dbReference>
<name>X0XM84_9ZZZZ</name>
<protein>
    <submittedName>
        <fullName evidence="1">Uncharacterized protein</fullName>
    </submittedName>
</protein>
<reference evidence="1" key="1">
    <citation type="journal article" date="2014" name="Front. Microbiol.">
        <title>High frequency of phylogenetically diverse reductive dehalogenase-homologous genes in deep subseafloor sedimentary metagenomes.</title>
        <authorList>
            <person name="Kawai M."/>
            <person name="Futagami T."/>
            <person name="Toyoda A."/>
            <person name="Takaki Y."/>
            <person name="Nishi S."/>
            <person name="Hori S."/>
            <person name="Arai W."/>
            <person name="Tsubouchi T."/>
            <person name="Morono Y."/>
            <person name="Uchiyama I."/>
            <person name="Ito T."/>
            <person name="Fujiyama A."/>
            <person name="Inagaki F."/>
            <person name="Takami H."/>
        </authorList>
    </citation>
    <scope>NUCLEOTIDE SEQUENCE</scope>
    <source>
        <strain evidence="1">Expedition CK06-06</strain>
    </source>
</reference>
<sequence>MIFSFQYQSIRSSCLCLTLIGSLLVGCEQQEPKAEPQKPKPSVALRLLIVNDPSLAEAISRLRVEWAEQAGSRFQVVQATWDKINAGDRLDADLIIYPTRYLGTLCERDWLRPIRNHVLEDPSYNASDLFRLVRERLMTYGGRVMALPLGIDAAGFTNGWQGLPYQGAYQLLARAAPDVVDPRLETVLFEAETMRPRIAEPPFVRALVELCQG</sequence>
<evidence type="ECO:0000313" key="1">
    <source>
        <dbReference type="EMBL" id="GAG37773.1"/>
    </source>
</evidence>